<dbReference type="GO" id="GO:0005737">
    <property type="term" value="C:cytoplasm"/>
    <property type="evidence" value="ECO:0007669"/>
    <property type="project" value="TreeGrafter"/>
</dbReference>
<protein>
    <recommendedName>
        <fullName evidence="6">AN1-type domain-containing protein</fullName>
    </recommendedName>
</protein>
<evidence type="ECO:0000259" key="6">
    <source>
        <dbReference type="PROSITE" id="PS51039"/>
    </source>
</evidence>
<dbReference type="Pfam" id="PF25327">
    <property type="entry name" value="UBL_ZFAND1"/>
    <property type="match status" value="1"/>
</dbReference>
<reference evidence="7" key="1">
    <citation type="submission" date="2014-02" db="EMBL/GenBank/DDBJ databases">
        <title>The Genome Sequence of Trichophyton rubrum (morphotype fischeri) CBS 288.86.</title>
        <authorList>
            <consortium name="The Broad Institute Genomics Platform"/>
            <person name="Cuomo C.A."/>
            <person name="White T.C."/>
            <person name="Graser Y."/>
            <person name="Martinez-Rossi N."/>
            <person name="Heitman J."/>
            <person name="Young S.K."/>
            <person name="Zeng Q."/>
            <person name="Gargeya S."/>
            <person name="Abouelleil A."/>
            <person name="Alvarado L."/>
            <person name="Chapman S.B."/>
            <person name="Gainer-Dewar J."/>
            <person name="Goldberg J."/>
            <person name="Griggs A."/>
            <person name="Gujja S."/>
            <person name="Hansen M."/>
            <person name="Howarth C."/>
            <person name="Imamovic A."/>
            <person name="Larimer J."/>
            <person name="Martinez D."/>
            <person name="Murphy C."/>
            <person name="Pearson M.D."/>
            <person name="Persinoti G."/>
            <person name="Poon T."/>
            <person name="Priest M."/>
            <person name="Roberts A.D."/>
            <person name="Saif S."/>
            <person name="Shea T.D."/>
            <person name="Sykes S.N."/>
            <person name="Wortman J."/>
            <person name="Nusbaum C."/>
            <person name="Birren B."/>
        </authorList>
    </citation>
    <scope>NUCLEOTIDE SEQUENCE [LARGE SCALE GENOMIC DNA]</scope>
    <source>
        <strain evidence="7">CBS 288.86</strain>
    </source>
</reference>
<evidence type="ECO:0000256" key="1">
    <source>
        <dbReference type="ARBA" id="ARBA00022723"/>
    </source>
</evidence>
<dbReference type="HOGENOM" id="CLU_052358_2_0_1"/>
<dbReference type="InterPro" id="IPR000058">
    <property type="entry name" value="Znf_AN1"/>
</dbReference>
<accession>A0A022W6Z9</accession>
<dbReference type="GO" id="GO:0008270">
    <property type="term" value="F:zinc ion binding"/>
    <property type="evidence" value="ECO:0007669"/>
    <property type="project" value="UniProtKB-KW"/>
</dbReference>
<evidence type="ECO:0000313" key="7">
    <source>
        <dbReference type="EMBL" id="EZF54107.1"/>
    </source>
</evidence>
<evidence type="ECO:0000256" key="4">
    <source>
        <dbReference type="PROSITE-ProRule" id="PRU00449"/>
    </source>
</evidence>
<keyword evidence="3" id="KW-0862">Zinc</keyword>
<dbReference type="OrthoDB" id="431929at2759"/>
<dbReference type="PROSITE" id="PS51039">
    <property type="entry name" value="ZF_AN1"/>
    <property type="match status" value="2"/>
</dbReference>
<gene>
    <name evidence="7" type="ORF">H103_03047</name>
</gene>
<dbReference type="InterPro" id="IPR035896">
    <property type="entry name" value="AN1-like_Znf"/>
</dbReference>
<feature type="compositionally biased region" description="Low complexity" evidence="5">
    <location>
        <begin position="228"/>
        <end position="250"/>
    </location>
</feature>
<keyword evidence="2 4" id="KW-0863">Zinc-finger</keyword>
<dbReference type="InterPro" id="IPR057358">
    <property type="entry name" value="UBL_ZFAND1-like"/>
</dbReference>
<dbReference type="SMART" id="SM00154">
    <property type="entry name" value="ZnF_AN1"/>
    <property type="match status" value="2"/>
</dbReference>
<keyword evidence="1" id="KW-0479">Metal-binding</keyword>
<dbReference type="Pfam" id="PF01428">
    <property type="entry name" value="zf-AN1"/>
    <property type="match status" value="2"/>
</dbReference>
<organism evidence="7">
    <name type="scientific">Trichophyton rubrum CBS 288.86</name>
    <dbReference type="NCBI Taxonomy" id="1215330"/>
    <lineage>
        <taxon>Eukaryota</taxon>
        <taxon>Fungi</taxon>
        <taxon>Dikarya</taxon>
        <taxon>Ascomycota</taxon>
        <taxon>Pezizomycotina</taxon>
        <taxon>Eurotiomycetes</taxon>
        <taxon>Eurotiomycetidae</taxon>
        <taxon>Onygenales</taxon>
        <taxon>Arthrodermataceae</taxon>
        <taxon>Trichophyton</taxon>
    </lineage>
</organism>
<feature type="domain" description="AN1-type" evidence="6">
    <location>
        <begin position="150"/>
        <end position="202"/>
    </location>
</feature>
<evidence type="ECO:0000256" key="5">
    <source>
        <dbReference type="SAM" id="MobiDB-lite"/>
    </source>
</evidence>
<evidence type="ECO:0000256" key="3">
    <source>
        <dbReference type="ARBA" id="ARBA00022833"/>
    </source>
</evidence>
<name>A0A022W6Z9_TRIRU</name>
<feature type="region of interest" description="Disordered" evidence="5">
    <location>
        <begin position="224"/>
        <end position="250"/>
    </location>
</feature>
<dbReference type="Proteomes" id="UP000023758">
    <property type="component" value="Unassembled WGS sequence"/>
</dbReference>
<dbReference type="SUPFAM" id="SSF118310">
    <property type="entry name" value="AN1-like Zinc finger"/>
    <property type="match status" value="2"/>
</dbReference>
<dbReference type="PANTHER" id="PTHR14677:SF40">
    <property type="entry name" value="CDC48-ASSOCIATED UBIQUITIN-LIKE_ZINC FINGER PROTEIN 1"/>
    <property type="match status" value="1"/>
</dbReference>
<feature type="domain" description="AN1-type" evidence="6">
    <location>
        <begin position="83"/>
        <end position="131"/>
    </location>
</feature>
<dbReference type="PANTHER" id="PTHR14677">
    <property type="entry name" value="ARSENITE INDUCUBLE RNA ASSOCIATED PROTEIN AIP-1-RELATED"/>
    <property type="match status" value="1"/>
</dbReference>
<dbReference type="Gene3D" id="4.10.1110.10">
    <property type="entry name" value="AN1-like Zinc finger"/>
    <property type="match status" value="2"/>
</dbReference>
<dbReference type="EMBL" id="KK207795">
    <property type="protein sequence ID" value="EZF54107.1"/>
    <property type="molecule type" value="Genomic_DNA"/>
</dbReference>
<evidence type="ECO:0000256" key="2">
    <source>
        <dbReference type="ARBA" id="ARBA00022771"/>
    </source>
</evidence>
<dbReference type="AlphaFoldDB" id="A0A022W6Z9"/>
<proteinExistence type="predicted"/>
<sequence>MIPEMEAIRISWKLLIADDKKATSTSCGLAGQFSFIFYLLRYYPRTYSLIIVLPSTYLPIAFAMSFSTPDQHSYTQMADRDLEDIGKHCEFEFCRQLDFLPFRCESCKGTFCLDHRTETTHKCPKAGEWARRRTGQGISESTTLSPKPTVYNSTQCSHPSCKALIYTMANAGVHCQNCNREYCLSHRMREDHDCSNLTPLGASPAAVAFTSSADKARQAFSRLRSWGKAKASTTTAPPSSKSKAKPSAASRMAQLNALKKNSKGDPNLDTSKRFYLHVEASADTTTAKYPTGDFYFDAGWSVGKILDDAARRLQVQNVNNRSAGEENRLRIFHVEGGKLLDFSNKIGSCSVAQGDTIVLLRGVGPPVPDLIEM</sequence>